<dbReference type="SUPFAM" id="SSF53474">
    <property type="entry name" value="alpha/beta-Hydrolases"/>
    <property type="match status" value="1"/>
</dbReference>
<dbReference type="InterPro" id="IPR029058">
    <property type="entry name" value="AB_hydrolase_fold"/>
</dbReference>
<dbReference type="EMBL" id="JAVREJ010000022">
    <property type="protein sequence ID" value="MDT0352836.1"/>
    <property type="molecule type" value="Genomic_DNA"/>
</dbReference>
<dbReference type="GO" id="GO:0016787">
    <property type="term" value="F:hydrolase activity"/>
    <property type="evidence" value="ECO:0007669"/>
    <property type="project" value="UniProtKB-KW"/>
</dbReference>
<organism evidence="3 4">
    <name type="scientific">Pseudonocardia charpentierae</name>
    <dbReference type="NCBI Taxonomy" id="3075545"/>
    <lineage>
        <taxon>Bacteria</taxon>
        <taxon>Bacillati</taxon>
        <taxon>Actinomycetota</taxon>
        <taxon>Actinomycetes</taxon>
        <taxon>Pseudonocardiales</taxon>
        <taxon>Pseudonocardiaceae</taxon>
        <taxon>Pseudonocardia</taxon>
    </lineage>
</organism>
<accession>A0ABU2NFU6</accession>
<sequence length="260" mass="27917">MIESPESHELLEVAPGYRTVLLDDGDGPPVVLLHGTPFDVRAWQPVVNTLVDSCRAIRFDLRGHGAAADTPVPDYGRLADDVVAVLNRLDLPDVHVIGHSWGGQIAQQVALDHPQRVNRLSLICTRASPFPAFAAAARGLRDGTADVEASLARWFAPDELAADAEPAATVRAWLHAADRSRWADALDMIATFDALAQLPRIAVPTDVVAAEHDGVAAPEHMDRIADALPDASFRVIASARHLAPLQRPDEVARTVLGAHP</sequence>
<keyword evidence="1 3" id="KW-0378">Hydrolase</keyword>
<reference evidence="4" key="1">
    <citation type="submission" date="2023-07" db="EMBL/GenBank/DDBJ databases">
        <title>30 novel species of actinomycetes from the DSMZ collection.</title>
        <authorList>
            <person name="Nouioui I."/>
        </authorList>
    </citation>
    <scope>NUCLEOTIDE SEQUENCE [LARGE SCALE GENOMIC DNA]</scope>
    <source>
        <strain evidence="4">DSM 45834</strain>
    </source>
</reference>
<feature type="domain" description="AB hydrolase-1" evidence="2">
    <location>
        <begin position="28"/>
        <end position="248"/>
    </location>
</feature>
<dbReference type="PRINTS" id="PR00111">
    <property type="entry name" value="ABHYDROLASE"/>
</dbReference>
<keyword evidence="4" id="KW-1185">Reference proteome</keyword>
<dbReference type="Pfam" id="PF00561">
    <property type="entry name" value="Abhydrolase_1"/>
    <property type="match status" value="1"/>
</dbReference>
<dbReference type="InterPro" id="IPR000073">
    <property type="entry name" value="AB_hydrolase_1"/>
</dbReference>
<evidence type="ECO:0000313" key="4">
    <source>
        <dbReference type="Proteomes" id="UP001183202"/>
    </source>
</evidence>
<proteinExistence type="predicted"/>
<dbReference type="Gene3D" id="3.40.50.1820">
    <property type="entry name" value="alpha/beta hydrolase"/>
    <property type="match status" value="1"/>
</dbReference>
<evidence type="ECO:0000259" key="2">
    <source>
        <dbReference type="Pfam" id="PF00561"/>
    </source>
</evidence>
<dbReference type="PANTHER" id="PTHR43798">
    <property type="entry name" value="MONOACYLGLYCEROL LIPASE"/>
    <property type="match status" value="1"/>
</dbReference>
<dbReference type="InterPro" id="IPR050266">
    <property type="entry name" value="AB_hydrolase_sf"/>
</dbReference>
<protein>
    <submittedName>
        <fullName evidence="3">Alpha/beta hydrolase</fullName>
    </submittedName>
</protein>
<comment type="caution">
    <text evidence="3">The sequence shown here is derived from an EMBL/GenBank/DDBJ whole genome shotgun (WGS) entry which is preliminary data.</text>
</comment>
<evidence type="ECO:0000313" key="3">
    <source>
        <dbReference type="EMBL" id="MDT0352836.1"/>
    </source>
</evidence>
<dbReference type="RefSeq" id="WP_311559342.1">
    <property type="nucleotide sequence ID" value="NZ_JAVREJ010000022.1"/>
</dbReference>
<evidence type="ECO:0000256" key="1">
    <source>
        <dbReference type="ARBA" id="ARBA00022801"/>
    </source>
</evidence>
<dbReference type="Proteomes" id="UP001183202">
    <property type="component" value="Unassembled WGS sequence"/>
</dbReference>
<dbReference type="PANTHER" id="PTHR43798:SF31">
    <property type="entry name" value="AB HYDROLASE SUPERFAMILY PROTEIN YCLE"/>
    <property type="match status" value="1"/>
</dbReference>
<name>A0ABU2NFU6_9PSEU</name>
<gene>
    <name evidence="3" type="ORF">RM445_25260</name>
</gene>